<evidence type="ECO:0000313" key="2">
    <source>
        <dbReference type="Proteomes" id="UP000244161"/>
    </source>
</evidence>
<dbReference type="AlphaFoldDB" id="A0A2T5IQH5"/>
<keyword evidence="2" id="KW-1185">Reference proteome</keyword>
<organism evidence="1 2">
    <name type="scientific">Trichococcus patagoniensis</name>
    <dbReference type="NCBI Taxonomy" id="382641"/>
    <lineage>
        <taxon>Bacteria</taxon>
        <taxon>Bacillati</taxon>
        <taxon>Bacillota</taxon>
        <taxon>Bacilli</taxon>
        <taxon>Lactobacillales</taxon>
        <taxon>Carnobacteriaceae</taxon>
        <taxon>Trichococcus</taxon>
    </lineage>
</organism>
<name>A0A2T5IQH5_9LACT</name>
<gene>
    <name evidence="1" type="ORF">C8U37_102177</name>
</gene>
<evidence type="ECO:0000313" key="1">
    <source>
        <dbReference type="EMBL" id="PTQ86074.1"/>
    </source>
</evidence>
<accession>A0A2T5IQH5</accession>
<reference evidence="1 2" key="1">
    <citation type="submission" date="2018-04" db="EMBL/GenBank/DDBJ databases">
        <title>Genomic Encyclopedia of Archaeal and Bacterial Type Strains, Phase II (KMG-II): from individual species to whole genera.</title>
        <authorList>
            <person name="Goeker M."/>
        </authorList>
    </citation>
    <scope>NUCLEOTIDE SEQUENCE [LARGE SCALE GENOMIC DNA]</scope>
    <source>
        <strain evidence="1 2">DSM 18806</strain>
    </source>
</reference>
<dbReference type="EMBL" id="QAOM01000002">
    <property type="protein sequence ID" value="PTQ86074.1"/>
    <property type="molecule type" value="Genomic_DNA"/>
</dbReference>
<proteinExistence type="predicted"/>
<dbReference type="Proteomes" id="UP000244161">
    <property type="component" value="Unassembled WGS sequence"/>
</dbReference>
<sequence>MEIKFLLRDSPSKSCWRGKTVQITVRKPAKATFAGKNARGQLEIPRQNHFGGEIHHESEPHKRRFCNQTKTKRNVPFRDIPLRFG</sequence>
<protein>
    <submittedName>
        <fullName evidence="1">Uncharacterized protein</fullName>
    </submittedName>
</protein>
<comment type="caution">
    <text evidence="1">The sequence shown here is derived from an EMBL/GenBank/DDBJ whole genome shotgun (WGS) entry which is preliminary data.</text>
</comment>